<gene>
    <name evidence="11" type="ORF">THOM_0440</name>
</gene>
<evidence type="ECO:0000256" key="4">
    <source>
        <dbReference type="ARBA" id="ARBA00022771"/>
    </source>
</evidence>
<dbReference type="Pfam" id="PF13639">
    <property type="entry name" value="zf-RING_2"/>
    <property type="match status" value="1"/>
</dbReference>
<dbReference type="SUPFAM" id="SSF57850">
    <property type="entry name" value="RING/U-box"/>
    <property type="match status" value="1"/>
</dbReference>
<dbReference type="EC" id="6.3.2.19" evidence="11"/>
<dbReference type="HOGENOM" id="CLU_998145_0_0_1"/>
<feature type="domain" description="RING-type" evidence="10">
    <location>
        <begin position="227"/>
        <end position="269"/>
    </location>
</feature>
<dbReference type="Proteomes" id="UP000011185">
    <property type="component" value="Unassembled WGS sequence"/>
</dbReference>
<reference evidence="11 12" key="1">
    <citation type="journal article" date="2012" name="PLoS Pathog.">
        <title>The genome of the obligate intracellular parasite Trachipleistophora hominis: new insights into microsporidian genome dynamics and reductive evolution.</title>
        <authorList>
            <person name="Heinz E."/>
            <person name="Williams T.A."/>
            <person name="Nakjang S."/>
            <person name="Noel C.J."/>
            <person name="Swan D.C."/>
            <person name="Goldberg A.V."/>
            <person name="Harris S.R."/>
            <person name="Weinmaier T."/>
            <person name="Markert S."/>
            <person name="Becher D."/>
            <person name="Bernhardt J."/>
            <person name="Dagan T."/>
            <person name="Hacker C."/>
            <person name="Lucocq J.M."/>
            <person name="Schweder T."/>
            <person name="Rattei T."/>
            <person name="Hall N."/>
            <person name="Hirt R.P."/>
            <person name="Embley T.M."/>
        </authorList>
    </citation>
    <scope>NUCLEOTIDE SEQUENCE [LARGE SCALE GENOMIC DNA]</scope>
</reference>
<evidence type="ECO:0000256" key="5">
    <source>
        <dbReference type="ARBA" id="ARBA00022833"/>
    </source>
</evidence>
<keyword evidence="7 9" id="KW-0472">Membrane</keyword>
<comment type="subcellular location">
    <subcellularLocation>
        <location evidence="1">Membrane</location>
    </subcellularLocation>
</comment>
<dbReference type="GO" id="GO:0008270">
    <property type="term" value="F:zinc ion binding"/>
    <property type="evidence" value="ECO:0007669"/>
    <property type="project" value="UniProtKB-KW"/>
</dbReference>
<dbReference type="PANTHER" id="PTHR46539">
    <property type="entry name" value="E3 UBIQUITIN-PROTEIN LIGASE ATL42"/>
    <property type="match status" value="1"/>
</dbReference>
<evidence type="ECO:0000256" key="8">
    <source>
        <dbReference type="PROSITE-ProRule" id="PRU00175"/>
    </source>
</evidence>
<dbReference type="InterPro" id="IPR013083">
    <property type="entry name" value="Znf_RING/FYVE/PHD"/>
</dbReference>
<dbReference type="AlphaFoldDB" id="L7JZV4"/>
<evidence type="ECO:0000313" key="12">
    <source>
        <dbReference type="Proteomes" id="UP000011185"/>
    </source>
</evidence>
<keyword evidence="3" id="KW-0479">Metal-binding</keyword>
<dbReference type="InParanoid" id="L7JZV4"/>
<dbReference type="PANTHER" id="PTHR46539:SF9">
    <property type="entry name" value="RING-H2 FINGER PROTEIN ATL56"/>
    <property type="match status" value="1"/>
</dbReference>
<evidence type="ECO:0000256" key="9">
    <source>
        <dbReference type="SAM" id="Phobius"/>
    </source>
</evidence>
<keyword evidence="11" id="KW-0436">Ligase</keyword>
<keyword evidence="12" id="KW-1185">Reference proteome</keyword>
<evidence type="ECO:0000259" key="10">
    <source>
        <dbReference type="PROSITE" id="PS50089"/>
    </source>
</evidence>
<protein>
    <submittedName>
        <fullName evidence="11">Ubiquitin---protein ligase</fullName>
        <ecNumber evidence="11">6.3.2.19</ecNumber>
    </submittedName>
</protein>
<dbReference type="GO" id="GO:0016874">
    <property type="term" value="F:ligase activity"/>
    <property type="evidence" value="ECO:0007669"/>
    <property type="project" value="UniProtKB-KW"/>
</dbReference>
<dbReference type="Gene3D" id="3.30.40.10">
    <property type="entry name" value="Zinc/RING finger domain, C3HC4 (zinc finger)"/>
    <property type="match status" value="1"/>
</dbReference>
<keyword evidence="2 9" id="KW-0812">Transmembrane</keyword>
<dbReference type="OMA" id="YLNCTEI"/>
<evidence type="ECO:0000256" key="6">
    <source>
        <dbReference type="ARBA" id="ARBA00022989"/>
    </source>
</evidence>
<keyword evidence="5" id="KW-0862">Zinc</keyword>
<dbReference type="SMART" id="SM00184">
    <property type="entry name" value="RING"/>
    <property type="match status" value="1"/>
</dbReference>
<accession>L7JZV4</accession>
<dbReference type="PROSITE" id="PS50089">
    <property type="entry name" value="ZF_RING_2"/>
    <property type="match status" value="1"/>
</dbReference>
<organism evidence="11 12">
    <name type="scientific">Trachipleistophora hominis</name>
    <name type="common">Microsporidian parasite</name>
    <dbReference type="NCBI Taxonomy" id="72359"/>
    <lineage>
        <taxon>Eukaryota</taxon>
        <taxon>Fungi</taxon>
        <taxon>Fungi incertae sedis</taxon>
        <taxon>Microsporidia</taxon>
        <taxon>Pleistophoridae</taxon>
        <taxon>Trachipleistophora</taxon>
    </lineage>
</organism>
<dbReference type="VEuPathDB" id="MicrosporidiaDB:THOM_0440"/>
<evidence type="ECO:0000256" key="7">
    <source>
        <dbReference type="ARBA" id="ARBA00023136"/>
    </source>
</evidence>
<dbReference type="STRING" id="72359.L7JZV4"/>
<dbReference type="OrthoDB" id="2196293at2759"/>
<evidence type="ECO:0000313" key="11">
    <source>
        <dbReference type="EMBL" id="ELQ76571.1"/>
    </source>
</evidence>
<dbReference type="InterPro" id="IPR001841">
    <property type="entry name" value="Znf_RING"/>
</dbReference>
<name>L7JZV4_TRAHO</name>
<dbReference type="CDD" id="cd16454">
    <property type="entry name" value="RING-H2_PA-TM-RING"/>
    <property type="match status" value="1"/>
</dbReference>
<proteinExistence type="predicted"/>
<feature type="transmembrane region" description="Helical" evidence="9">
    <location>
        <begin position="167"/>
        <end position="191"/>
    </location>
</feature>
<dbReference type="EMBL" id="JH993835">
    <property type="protein sequence ID" value="ELQ76571.1"/>
    <property type="molecule type" value="Genomic_DNA"/>
</dbReference>
<evidence type="ECO:0000256" key="1">
    <source>
        <dbReference type="ARBA" id="ARBA00004370"/>
    </source>
</evidence>
<sequence>MLHFFIYHLSLLFNDKFSILESSLQKLEHVKMDVVHGEIYDTRKIEITHQDRCASTKNSVDYYITDYTYGMKRKLRFYRVISLDETIEYLYNLSLDVDVLVLLIERNYYLNCTEIMEKMMKRRNKAVLVLAMDTTNSRLMYSALMDSIGGNTSYRLQLRVYRGIERVFIVAFYFLLTVLIVLCFITLQIWLRNQTTKNPLITPYELNRCIVDKYGKLNGSNRPFESCLICMDEFTNESVCRVLRCNHNFHKECVDPWLKTKSSRCPYCRELIKVHEDDY</sequence>
<keyword evidence="4 8" id="KW-0863">Zinc-finger</keyword>
<evidence type="ECO:0000256" key="3">
    <source>
        <dbReference type="ARBA" id="ARBA00022723"/>
    </source>
</evidence>
<dbReference type="GO" id="GO:0016020">
    <property type="term" value="C:membrane"/>
    <property type="evidence" value="ECO:0007669"/>
    <property type="project" value="UniProtKB-SubCell"/>
</dbReference>
<keyword evidence="6 9" id="KW-1133">Transmembrane helix</keyword>
<evidence type="ECO:0000256" key="2">
    <source>
        <dbReference type="ARBA" id="ARBA00022692"/>
    </source>
</evidence>